<dbReference type="InterPro" id="IPR011701">
    <property type="entry name" value="MFS"/>
</dbReference>
<evidence type="ECO:0000256" key="1">
    <source>
        <dbReference type="ARBA" id="ARBA00004141"/>
    </source>
</evidence>
<dbReference type="InterPro" id="IPR020846">
    <property type="entry name" value="MFS_dom"/>
</dbReference>
<keyword evidence="2" id="KW-0813">Transport</keyword>
<evidence type="ECO:0000256" key="3">
    <source>
        <dbReference type="ARBA" id="ARBA00022692"/>
    </source>
</evidence>
<feature type="transmembrane region" description="Helical" evidence="6">
    <location>
        <begin position="136"/>
        <end position="156"/>
    </location>
</feature>
<evidence type="ECO:0000259" key="7">
    <source>
        <dbReference type="PROSITE" id="PS50850"/>
    </source>
</evidence>
<dbReference type="OrthoDB" id="433512at2759"/>
<feature type="transmembrane region" description="Helical" evidence="6">
    <location>
        <begin position="38"/>
        <end position="62"/>
    </location>
</feature>
<dbReference type="PROSITE" id="PS50850">
    <property type="entry name" value="MFS"/>
    <property type="match status" value="1"/>
</dbReference>
<gene>
    <name evidence="8" type="ORF">AOQ84DRAFT_392319</name>
</gene>
<dbReference type="EMBL" id="KV750756">
    <property type="protein sequence ID" value="OCL03356.1"/>
    <property type="molecule type" value="Genomic_DNA"/>
</dbReference>
<evidence type="ECO:0000313" key="9">
    <source>
        <dbReference type="Proteomes" id="UP000250140"/>
    </source>
</evidence>
<feature type="domain" description="Major facilitator superfamily (MFS) profile" evidence="7">
    <location>
        <begin position="32"/>
        <end position="529"/>
    </location>
</feature>
<organism evidence="8 9">
    <name type="scientific">Glonium stellatum</name>
    <dbReference type="NCBI Taxonomy" id="574774"/>
    <lineage>
        <taxon>Eukaryota</taxon>
        <taxon>Fungi</taxon>
        <taxon>Dikarya</taxon>
        <taxon>Ascomycota</taxon>
        <taxon>Pezizomycotina</taxon>
        <taxon>Dothideomycetes</taxon>
        <taxon>Pleosporomycetidae</taxon>
        <taxon>Gloniales</taxon>
        <taxon>Gloniaceae</taxon>
        <taxon>Glonium</taxon>
    </lineage>
</organism>
<sequence length="619" mass="68110">MSLISDAEETSRDRKRNHITRVIDSKGFNYKICAASSIGLFAASYGLLATNGILPALAFVYWDKDTTLLHETNINVATLAGSITGATFFGYLGDKYGRTKPYKVGLIILIVTTIQAALSSTGVGGSLSIDATLLTWRFFMGIGIGAIFPLSAIIASEWASVQSRARMLATVTVMQPVAQLCAYLVCFFVLLGLDRWFGFQHSSSQGQASDAPVVDRLWRWVIGAGAFVAVVPIFCLFDSPDPGRYTLDVRDKGDQAVEDTNKHFGLRNISIEQPGERENVVLVDQTLPRQFSWKDMRQCFLVQGKWRYLAGTSLCWAAVDFSFCCLGMNNERILAHMFAAKSSTLAEARNQDSDHAQNYPIIFETIRRNLVRSILTISITSVIGGLVLIKIINNIPRRKAFAWSLFFSACALATSGVVFFLTIRTVFRPIAIGFYAFCELLFGIGPNALAFIIPAEIFPTRYRCFCFGISAASGKLGALTAQAILPSLYFGGVHVYEPNSNGFGWVFIMCSIVMVFGSLFAWAWIPDVQYCTTDHSWRFPSIPLEGLSDKERPTETNIHVNGNVNGGVGGSVNGNVHGNVNGNGDIQAGGQRRALGENVVGMRRKIKDKLWGVTRWFRK</sequence>
<evidence type="ECO:0000256" key="5">
    <source>
        <dbReference type="ARBA" id="ARBA00023136"/>
    </source>
</evidence>
<evidence type="ECO:0000256" key="6">
    <source>
        <dbReference type="SAM" id="Phobius"/>
    </source>
</evidence>
<dbReference type="InterPro" id="IPR036259">
    <property type="entry name" value="MFS_trans_sf"/>
</dbReference>
<keyword evidence="5 6" id="KW-0472">Membrane</keyword>
<comment type="subcellular location">
    <subcellularLocation>
        <location evidence="1">Membrane</location>
        <topology evidence="1">Multi-pass membrane protein</topology>
    </subcellularLocation>
</comment>
<evidence type="ECO:0000313" key="8">
    <source>
        <dbReference type="EMBL" id="OCL03356.1"/>
    </source>
</evidence>
<dbReference type="Proteomes" id="UP000250140">
    <property type="component" value="Unassembled WGS sequence"/>
</dbReference>
<feature type="transmembrane region" description="Helical" evidence="6">
    <location>
        <begin position="401"/>
        <end position="423"/>
    </location>
</feature>
<feature type="transmembrane region" description="Helical" evidence="6">
    <location>
        <begin position="104"/>
        <end position="124"/>
    </location>
</feature>
<protein>
    <submittedName>
        <fullName evidence="8">MFS general substrate transporter</fullName>
    </submittedName>
</protein>
<dbReference type="Pfam" id="PF07690">
    <property type="entry name" value="MFS_1"/>
    <property type="match status" value="1"/>
</dbReference>
<accession>A0A8E2ERM6</accession>
<dbReference type="PANTHER" id="PTHR23511:SF34">
    <property type="entry name" value="SYNAPTIC VESICLE GLYCOPROTEIN 2"/>
    <property type="match status" value="1"/>
</dbReference>
<reference evidence="8 9" key="1">
    <citation type="journal article" date="2016" name="Nat. Commun.">
        <title>Ectomycorrhizal ecology is imprinted in the genome of the dominant symbiotic fungus Cenococcum geophilum.</title>
        <authorList>
            <consortium name="DOE Joint Genome Institute"/>
            <person name="Peter M."/>
            <person name="Kohler A."/>
            <person name="Ohm R.A."/>
            <person name="Kuo A."/>
            <person name="Krutzmann J."/>
            <person name="Morin E."/>
            <person name="Arend M."/>
            <person name="Barry K.W."/>
            <person name="Binder M."/>
            <person name="Choi C."/>
            <person name="Clum A."/>
            <person name="Copeland A."/>
            <person name="Grisel N."/>
            <person name="Haridas S."/>
            <person name="Kipfer T."/>
            <person name="LaButti K."/>
            <person name="Lindquist E."/>
            <person name="Lipzen A."/>
            <person name="Maire R."/>
            <person name="Meier B."/>
            <person name="Mihaltcheva S."/>
            <person name="Molinier V."/>
            <person name="Murat C."/>
            <person name="Poggeler S."/>
            <person name="Quandt C.A."/>
            <person name="Sperisen C."/>
            <person name="Tritt A."/>
            <person name="Tisserant E."/>
            <person name="Crous P.W."/>
            <person name="Henrissat B."/>
            <person name="Nehls U."/>
            <person name="Egli S."/>
            <person name="Spatafora J.W."/>
            <person name="Grigoriev I.V."/>
            <person name="Martin F.M."/>
        </authorList>
    </citation>
    <scope>NUCLEOTIDE SEQUENCE [LARGE SCALE GENOMIC DNA]</scope>
    <source>
        <strain evidence="8 9">CBS 207.34</strain>
    </source>
</reference>
<feature type="transmembrane region" description="Helical" evidence="6">
    <location>
        <begin position="177"/>
        <end position="197"/>
    </location>
</feature>
<proteinExistence type="predicted"/>
<feature type="transmembrane region" description="Helical" evidence="6">
    <location>
        <begin position="74"/>
        <end position="92"/>
    </location>
</feature>
<dbReference type="SUPFAM" id="SSF103473">
    <property type="entry name" value="MFS general substrate transporter"/>
    <property type="match status" value="1"/>
</dbReference>
<evidence type="ECO:0000256" key="4">
    <source>
        <dbReference type="ARBA" id="ARBA00022989"/>
    </source>
</evidence>
<feature type="transmembrane region" description="Helical" evidence="6">
    <location>
        <begin position="217"/>
        <end position="237"/>
    </location>
</feature>
<feature type="transmembrane region" description="Helical" evidence="6">
    <location>
        <begin position="505"/>
        <end position="525"/>
    </location>
</feature>
<dbReference type="PROSITE" id="PS00217">
    <property type="entry name" value="SUGAR_TRANSPORT_2"/>
    <property type="match status" value="1"/>
</dbReference>
<dbReference type="PANTHER" id="PTHR23511">
    <property type="entry name" value="SYNAPTIC VESICLE GLYCOPROTEIN 2"/>
    <property type="match status" value="1"/>
</dbReference>
<feature type="transmembrane region" description="Helical" evidence="6">
    <location>
        <begin position="429"/>
        <end position="453"/>
    </location>
</feature>
<evidence type="ECO:0000256" key="2">
    <source>
        <dbReference type="ARBA" id="ARBA00022448"/>
    </source>
</evidence>
<dbReference type="InterPro" id="IPR005829">
    <property type="entry name" value="Sugar_transporter_CS"/>
</dbReference>
<dbReference type="GO" id="GO:0016020">
    <property type="term" value="C:membrane"/>
    <property type="evidence" value="ECO:0007669"/>
    <property type="project" value="UniProtKB-SubCell"/>
</dbReference>
<dbReference type="AlphaFoldDB" id="A0A8E2ERM6"/>
<dbReference type="Gene3D" id="1.20.1250.20">
    <property type="entry name" value="MFS general substrate transporter like domains"/>
    <property type="match status" value="2"/>
</dbReference>
<dbReference type="GO" id="GO:0022857">
    <property type="term" value="F:transmembrane transporter activity"/>
    <property type="evidence" value="ECO:0007669"/>
    <property type="project" value="InterPro"/>
</dbReference>
<name>A0A8E2ERM6_9PEZI</name>
<feature type="transmembrane region" description="Helical" evidence="6">
    <location>
        <begin position="370"/>
        <end position="389"/>
    </location>
</feature>
<keyword evidence="4 6" id="KW-1133">Transmembrane helix</keyword>
<keyword evidence="9" id="KW-1185">Reference proteome</keyword>
<keyword evidence="3 6" id="KW-0812">Transmembrane</keyword>